<dbReference type="AlphaFoldDB" id="A0A4Z2C2F0"/>
<dbReference type="PANTHER" id="PTHR15692">
    <property type="entry name" value="MASTERMIND-LIKE"/>
    <property type="match status" value="1"/>
</dbReference>
<evidence type="ECO:0000259" key="2">
    <source>
        <dbReference type="Pfam" id="PF20801"/>
    </source>
</evidence>
<feature type="domain" description="Mastermind-like 1/3 transactivation" evidence="2">
    <location>
        <begin position="2"/>
        <end position="505"/>
    </location>
</feature>
<comment type="caution">
    <text evidence="3">The sequence shown here is derived from an EMBL/GenBank/DDBJ whole genome shotgun (WGS) entry which is preliminary data.</text>
</comment>
<dbReference type="Pfam" id="PF20801">
    <property type="entry name" value="MAML1_3_TAD2"/>
    <property type="match status" value="1"/>
</dbReference>
<dbReference type="GO" id="GO:0005654">
    <property type="term" value="C:nucleoplasm"/>
    <property type="evidence" value="ECO:0007669"/>
    <property type="project" value="TreeGrafter"/>
</dbReference>
<dbReference type="GO" id="GO:0003713">
    <property type="term" value="F:transcription coactivator activity"/>
    <property type="evidence" value="ECO:0007669"/>
    <property type="project" value="InterPro"/>
</dbReference>
<name>A0A4Z2C2F0_9TELE</name>
<feature type="compositionally biased region" description="Low complexity" evidence="1">
    <location>
        <begin position="413"/>
        <end position="425"/>
    </location>
</feature>
<evidence type="ECO:0000313" key="4">
    <source>
        <dbReference type="Proteomes" id="UP000516260"/>
    </source>
</evidence>
<dbReference type="EMBL" id="SWLE01000006">
    <property type="protein sequence ID" value="TNM98599.1"/>
    <property type="molecule type" value="Genomic_DNA"/>
</dbReference>
<dbReference type="Proteomes" id="UP000516260">
    <property type="component" value="Chromosome 14"/>
</dbReference>
<reference evidence="3 4" key="1">
    <citation type="submission" date="2019-04" db="EMBL/GenBank/DDBJ databases">
        <title>The sequence and de novo assembly of Takifugu bimaculatus genome using PacBio and Hi-C technologies.</title>
        <authorList>
            <person name="Xu P."/>
            <person name="Liu B."/>
            <person name="Zhou Z."/>
        </authorList>
    </citation>
    <scope>NUCLEOTIDE SEQUENCE [LARGE SCALE GENOMIC DNA]</scope>
    <source>
        <strain evidence="3">TB-2018</strain>
        <tissue evidence="3">Muscle</tissue>
    </source>
</reference>
<feature type="compositionally biased region" description="Polar residues" evidence="1">
    <location>
        <begin position="147"/>
        <end position="178"/>
    </location>
</feature>
<feature type="region of interest" description="Disordered" evidence="1">
    <location>
        <begin position="57"/>
        <end position="86"/>
    </location>
</feature>
<gene>
    <name evidence="3" type="ORF">fugu_013163</name>
</gene>
<keyword evidence="4" id="KW-1185">Reference proteome</keyword>
<dbReference type="GO" id="GO:0007221">
    <property type="term" value="P:positive regulation of transcription of Notch receptor target"/>
    <property type="evidence" value="ECO:0007669"/>
    <property type="project" value="InterPro"/>
</dbReference>
<feature type="region of interest" description="Disordered" evidence="1">
    <location>
        <begin position="128"/>
        <end position="188"/>
    </location>
</feature>
<dbReference type="PANTHER" id="PTHR15692:SF19">
    <property type="entry name" value="MASTERMIND-LIKE PROTEIN 1"/>
    <property type="match status" value="1"/>
</dbReference>
<proteinExistence type="predicted"/>
<feature type="region of interest" description="Disordered" evidence="1">
    <location>
        <begin position="383"/>
        <end position="425"/>
    </location>
</feature>
<sequence length="508" mass="54241">MLNYNNTKPLSHFEAGPGPPRLPNSQNQNKTVLLNLLRQQQIKQKNMTFRQHIPHAQQDQNSYPAPPHGPGPTNAMTSTPGSNALAVQPGANAMAANHGNAAYLNSQAVALKQQQYIQRQQLIAEQEKQRQQDQQLQRHLTRPPPQYQDQPTNQNPFSQTPVNQFTASSQPMGSSQPIGSMGSAAPGSQRMFQQNQGMLGMNLSQAGGPAGGVAPPPTAVSQADISLSSCGGGGASVDVQQVLYNNMNLHPGHPGHPSQQAGLQRQPLGAMSAPYRQNLLAQQQHMKAQPNVAMLKQQQLAAARLPGAMQSNMGANLPGAMAGSMAAPQSSAWQQQMSAQPPSNNAALPPNAFSNPPNSFHLQQHPRIPKMPQGGAPFVTNAAGRPLGSLNPGQPMMQQRAPPTSQGLGQPMANQQQTQQQQANQNQAVLPDLAAFGQPQGTGRQGLQCNQGYQVSRTANQQQQQVSFGYNAASGSFAGESELVDSLLKGQSTQDWMSDLDELLATHH</sequence>
<evidence type="ECO:0000313" key="3">
    <source>
        <dbReference type="EMBL" id="TNM98599.1"/>
    </source>
</evidence>
<protein>
    <recommendedName>
        <fullName evidence="2">Mastermind-like 1/3 transactivation domain-containing protein</fullName>
    </recommendedName>
</protein>
<dbReference type="InterPro" id="IPR046369">
    <property type="entry name" value="MAML1-3"/>
</dbReference>
<evidence type="ECO:0000256" key="1">
    <source>
        <dbReference type="SAM" id="MobiDB-lite"/>
    </source>
</evidence>
<organism evidence="3 4">
    <name type="scientific">Takifugu bimaculatus</name>
    <dbReference type="NCBI Taxonomy" id="433685"/>
    <lineage>
        <taxon>Eukaryota</taxon>
        <taxon>Metazoa</taxon>
        <taxon>Chordata</taxon>
        <taxon>Craniata</taxon>
        <taxon>Vertebrata</taxon>
        <taxon>Euteleostomi</taxon>
        <taxon>Actinopterygii</taxon>
        <taxon>Neopterygii</taxon>
        <taxon>Teleostei</taxon>
        <taxon>Neoteleostei</taxon>
        <taxon>Acanthomorphata</taxon>
        <taxon>Eupercaria</taxon>
        <taxon>Tetraodontiformes</taxon>
        <taxon>Tetradontoidea</taxon>
        <taxon>Tetraodontidae</taxon>
        <taxon>Takifugu</taxon>
    </lineage>
</organism>
<feature type="region of interest" description="Disordered" evidence="1">
    <location>
        <begin position="1"/>
        <end position="26"/>
    </location>
</feature>
<dbReference type="InterPro" id="IPR048455">
    <property type="entry name" value="MAML1_3_TAD2"/>
</dbReference>
<accession>A0A4Z2C2F0</accession>